<comment type="caution">
    <text evidence="5">The sequence shown here is derived from an EMBL/GenBank/DDBJ whole genome shotgun (WGS) entry which is preliminary data.</text>
</comment>
<feature type="domain" description="Transglycosylase SLT" evidence="4">
    <location>
        <begin position="97"/>
        <end position="208"/>
    </location>
</feature>
<protein>
    <submittedName>
        <fullName evidence="5">Transglycosylase SLT domain-containing protein</fullName>
    </submittedName>
</protein>
<dbReference type="InterPro" id="IPR008258">
    <property type="entry name" value="Transglycosylase_SLT_dom_1"/>
</dbReference>
<dbReference type="Pfam" id="PF01464">
    <property type="entry name" value="SLT"/>
    <property type="match status" value="1"/>
</dbReference>
<organism evidence="5 6">
    <name type="scientific">Roseomonas populi</name>
    <dbReference type="NCBI Taxonomy" id="3121582"/>
    <lineage>
        <taxon>Bacteria</taxon>
        <taxon>Pseudomonadati</taxon>
        <taxon>Pseudomonadota</taxon>
        <taxon>Alphaproteobacteria</taxon>
        <taxon>Acetobacterales</taxon>
        <taxon>Roseomonadaceae</taxon>
        <taxon>Roseomonas</taxon>
    </lineage>
</organism>
<accession>A0ABT1X827</accession>
<evidence type="ECO:0000256" key="2">
    <source>
        <dbReference type="SAM" id="MobiDB-lite"/>
    </source>
</evidence>
<keyword evidence="3" id="KW-0732">Signal</keyword>
<sequence length="217" mass="23341">MDARRLPLALLLLAAAGCRPDPAPAPAAPPPALAAAPAPSGPSPARWDSRPNGREWSRLALAGLEAHAQPLLAFTPRDIAAYCPRYAAADRNGRAAFWVGLLSVLAGYESNYDPSVSFQESFPDAQGRPVISRGLLQISRESANGYGCEIGDDRTLHDPAVNLSCAARIVNRLVTRDGMIASDSSPWKGMAAYWSPFRRADRKAEMAQWTAAQPYCR</sequence>
<evidence type="ECO:0000313" key="6">
    <source>
        <dbReference type="Proteomes" id="UP001524642"/>
    </source>
</evidence>
<reference evidence="5 6" key="1">
    <citation type="submission" date="2022-06" db="EMBL/GenBank/DDBJ databases">
        <title>Roseomonas CN29.</title>
        <authorList>
            <person name="Cheng Y."/>
            <person name="He X."/>
        </authorList>
    </citation>
    <scope>NUCLEOTIDE SEQUENCE [LARGE SCALE GENOMIC DNA]</scope>
    <source>
        <strain evidence="5 6">CN29</strain>
    </source>
</reference>
<feature type="compositionally biased region" description="Pro residues" evidence="2">
    <location>
        <begin position="23"/>
        <end position="32"/>
    </location>
</feature>
<evidence type="ECO:0000256" key="3">
    <source>
        <dbReference type="SAM" id="SignalP"/>
    </source>
</evidence>
<feature type="signal peptide" evidence="3">
    <location>
        <begin position="1"/>
        <end position="27"/>
    </location>
</feature>
<dbReference type="RefSeq" id="WP_257717908.1">
    <property type="nucleotide sequence ID" value="NZ_JANJOU010000019.1"/>
</dbReference>
<dbReference type="EMBL" id="JANJOU010000019">
    <property type="protein sequence ID" value="MCR0984254.1"/>
    <property type="molecule type" value="Genomic_DNA"/>
</dbReference>
<evidence type="ECO:0000259" key="4">
    <source>
        <dbReference type="Pfam" id="PF01464"/>
    </source>
</evidence>
<dbReference type="PROSITE" id="PS51257">
    <property type="entry name" value="PROKAR_LIPOPROTEIN"/>
    <property type="match status" value="1"/>
</dbReference>
<dbReference type="InterPro" id="IPR023346">
    <property type="entry name" value="Lysozyme-like_dom_sf"/>
</dbReference>
<proteinExistence type="inferred from homology"/>
<name>A0ABT1X827_9PROT</name>
<dbReference type="Proteomes" id="UP001524642">
    <property type="component" value="Unassembled WGS sequence"/>
</dbReference>
<feature type="region of interest" description="Disordered" evidence="2">
    <location>
        <begin position="23"/>
        <end position="50"/>
    </location>
</feature>
<comment type="similarity">
    <text evidence="1">Belongs to the virb1 family.</text>
</comment>
<gene>
    <name evidence="5" type="ORF">NRP21_19535</name>
</gene>
<dbReference type="Gene3D" id="1.10.530.10">
    <property type="match status" value="1"/>
</dbReference>
<evidence type="ECO:0000313" key="5">
    <source>
        <dbReference type="EMBL" id="MCR0984254.1"/>
    </source>
</evidence>
<dbReference type="SUPFAM" id="SSF53955">
    <property type="entry name" value="Lysozyme-like"/>
    <property type="match status" value="1"/>
</dbReference>
<evidence type="ECO:0000256" key="1">
    <source>
        <dbReference type="ARBA" id="ARBA00009387"/>
    </source>
</evidence>
<keyword evidence="6" id="KW-1185">Reference proteome</keyword>
<feature type="chain" id="PRO_5045720698" evidence="3">
    <location>
        <begin position="28"/>
        <end position="217"/>
    </location>
</feature>